<protein>
    <submittedName>
        <fullName evidence="2">IS481 family transposase</fullName>
    </submittedName>
</protein>
<dbReference type="PANTHER" id="PTHR42648">
    <property type="entry name" value="TRANSPOSASE, PUTATIVE-RELATED"/>
    <property type="match status" value="1"/>
</dbReference>
<name>A0A1S8DG27_9GAMM</name>
<proteinExistence type="predicted"/>
<sequence>MTTEEKIARRKLSLLDLAQELRNVSKACKVMGYSRQQFYEIRRNYQTYGSSGLLDKLPGCKGAHPNRVSPEIEQAILDYSLQRPTHGPLRVSQELALRGITVSSGGVRGVWSRHDLLSKHDRLLRLEREQKDRALELSDEQIRLLERFSPEFRERQIEVHHTGELVAIDTFFVGTLKGVGKVYLQTVIDCFSRFAFGRLYTSKMPVTAVHVLNNDVLPFFEQHAVRVETVLSDNGREYCGRPDNHPFELFLQLEGIEHRTTRVRRPQSNGFVERLHRTLLDEHFRVAGRTTWYESVEQMQEDFDKYLHHYNYERPHQGRMMNGRTPSQAFIEGIVEQPEPATEDAA</sequence>
<reference evidence="2 3" key="1">
    <citation type="submission" date="2017-01" db="EMBL/GenBank/DDBJ databases">
        <title>Draft genome sequence of Pseudomonas pachastrellae type strain CCUG 46540T from a deep sea.</title>
        <authorList>
            <person name="Gomila M."/>
            <person name="Mulet M."/>
            <person name="Lalucat J."/>
            <person name="Garcia-Valdes E."/>
        </authorList>
    </citation>
    <scope>NUCLEOTIDE SEQUENCE [LARGE SCALE GENOMIC DNA]</scope>
    <source>
        <strain evidence="2 3">CCUG 46540</strain>
    </source>
</reference>
<dbReference type="EMBL" id="MUBC01000030">
    <property type="protein sequence ID" value="ONM43347.1"/>
    <property type="molecule type" value="Genomic_DNA"/>
</dbReference>
<dbReference type="Pfam" id="PF13683">
    <property type="entry name" value="rve_3"/>
    <property type="match status" value="1"/>
</dbReference>
<dbReference type="InterPro" id="IPR047656">
    <property type="entry name" value="IS481-like_transpos"/>
</dbReference>
<comment type="caution">
    <text evidence="2">The sequence shown here is derived from an EMBL/GenBank/DDBJ whole genome shotgun (WGS) entry which is preliminary data.</text>
</comment>
<evidence type="ECO:0000313" key="3">
    <source>
        <dbReference type="Proteomes" id="UP000242847"/>
    </source>
</evidence>
<dbReference type="InterPro" id="IPR039537">
    <property type="entry name" value="Retrotran_Ty1/copia-like"/>
</dbReference>
<dbReference type="NCBIfam" id="NF033577">
    <property type="entry name" value="transpos_IS481"/>
    <property type="match status" value="1"/>
</dbReference>
<dbReference type="SUPFAM" id="SSF46689">
    <property type="entry name" value="Homeodomain-like"/>
    <property type="match status" value="1"/>
</dbReference>
<dbReference type="SUPFAM" id="SSF53098">
    <property type="entry name" value="Ribonuclease H-like"/>
    <property type="match status" value="1"/>
</dbReference>
<evidence type="ECO:0000259" key="1">
    <source>
        <dbReference type="PROSITE" id="PS50994"/>
    </source>
</evidence>
<dbReference type="Pfam" id="PF13551">
    <property type="entry name" value="HTH_29"/>
    <property type="match status" value="1"/>
</dbReference>
<dbReference type="InterPro" id="IPR036397">
    <property type="entry name" value="RNaseH_sf"/>
</dbReference>
<dbReference type="AlphaFoldDB" id="A0A1S8DG27"/>
<evidence type="ECO:0000313" key="2">
    <source>
        <dbReference type="EMBL" id="ONM43347.1"/>
    </source>
</evidence>
<dbReference type="STRING" id="254161.SAMN05216256_1153"/>
<dbReference type="InterPro" id="IPR009057">
    <property type="entry name" value="Homeodomain-like_sf"/>
</dbReference>
<dbReference type="InterPro" id="IPR012337">
    <property type="entry name" value="RNaseH-like_sf"/>
</dbReference>
<dbReference type="PANTHER" id="PTHR42648:SF12">
    <property type="entry name" value="BLL1855 PROTEIN"/>
    <property type="match status" value="1"/>
</dbReference>
<dbReference type="Proteomes" id="UP000242847">
    <property type="component" value="Unassembled WGS sequence"/>
</dbReference>
<dbReference type="GO" id="GO:0015074">
    <property type="term" value="P:DNA integration"/>
    <property type="evidence" value="ECO:0007669"/>
    <property type="project" value="InterPro"/>
</dbReference>
<dbReference type="Gene3D" id="3.30.420.10">
    <property type="entry name" value="Ribonuclease H-like superfamily/Ribonuclease H"/>
    <property type="match status" value="1"/>
</dbReference>
<accession>A0A1S8DG27</accession>
<gene>
    <name evidence="2" type="ORF">BXT89_13470</name>
</gene>
<dbReference type="GO" id="GO:0003676">
    <property type="term" value="F:nucleic acid binding"/>
    <property type="evidence" value="ECO:0007669"/>
    <property type="project" value="InterPro"/>
</dbReference>
<dbReference type="OrthoDB" id="9774685at2"/>
<dbReference type="RefSeq" id="WP_083728194.1">
    <property type="nucleotide sequence ID" value="NZ_FOUD01000015.1"/>
</dbReference>
<feature type="domain" description="Integrase catalytic" evidence="1">
    <location>
        <begin position="146"/>
        <end position="334"/>
    </location>
</feature>
<dbReference type="PROSITE" id="PS50994">
    <property type="entry name" value="INTEGRASE"/>
    <property type="match status" value="1"/>
</dbReference>
<organism evidence="2 3">
    <name type="scientific">Halopseudomonas pachastrellae</name>
    <dbReference type="NCBI Taxonomy" id="254161"/>
    <lineage>
        <taxon>Bacteria</taxon>
        <taxon>Pseudomonadati</taxon>
        <taxon>Pseudomonadota</taxon>
        <taxon>Gammaproteobacteria</taxon>
        <taxon>Pseudomonadales</taxon>
        <taxon>Pseudomonadaceae</taxon>
        <taxon>Halopseudomonas</taxon>
    </lineage>
</organism>
<dbReference type="InterPro" id="IPR001584">
    <property type="entry name" value="Integrase_cat-core"/>
</dbReference>
<keyword evidence="3" id="KW-1185">Reference proteome</keyword>